<dbReference type="PANTHER" id="PTHR30273">
    <property type="entry name" value="PERIPLASMIC SIGNAL SENSOR AND SIGMA FACTOR ACTIVATOR FECR-RELATED"/>
    <property type="match status" value="1"/>
</dbReference>
<name>A0A0S4LJU9_9BACT</name>
<organism evidence="3 4">
    <name type="scientific">Candidatus Nitrospira nitrosa</name>
    <dbReference type="NCBI Taxonomy" id="1742972"/>
    <lineage>
        <taxon>Bacteria</taxon>
        <taxon>Pseudomonadati</taxon>
        <taxon>Nitrospirota</taxon>
        <taxon>Nitrospiria</taxon>
        <taxon>Nitrospirales</taxon>
        <taxon>Nitrospiraceae</taxon>
        <taxon>Nitrospira</taxon>
    </lineage>
</organism>
<dbReference type="Proteomes" id="UP000199032">
    <property type="component" value="Unassembled WGS sequence"/>
</dbReference>
<gene>
    <name evidence="3" type="ORF">COMA1_30368</name>
</gene>
<proteinExistence type="predicted"/>
<dbReference type="GO" id="GO:0016989">
    <property type="term" value="F:sigma factor antagonist activity"/>
    <property type="evidence" value="ECO:0007669"/>
    <property type="project" value="TreeGrafter"/>
</dbReference>
<dbReference type="InterPro" id="IPR006860">
    <property type="entry name" value="FecR"/>
</dbReference>
<evidence type="ECO:0000313" key="4">
    <source>
        <dbReference type="Proteomes" id="UP000199032"/>
    </source>
</evidence>
<dbReference type="InterPro" id="IPR032623">
    <property type="entry name" value="FecR_N"/>
</dbReference>
<accession>A0A0S4LJU9</accession>
<dbReference type="PANTHER" id="PTHR30273:SF2">
    <property type="entry name" value="PROTEIN FECR"/>
    <property type="match status" value="1"/>
</dbReference>
<dbReference type="EMBL" id="CZQA01000009">
    <property type="protein sequence ID" value="CUS37018.1"/>
    <property type="molecule type" value="Genomic_DNA"/>
</dbReference>
<dbReference type="RefSeq" id="WP_090749530.1">
    <property type="nucleotide sequence ID" value="NZ_CZQA01000009.1"/>
</dbReference>
<keyword evidence="4" id="KW-1185">Reference proteome</keyword>
<keyword evidence="3" id="KW-0812">Transmembrane</keyword>
<dbReference type="Gene3D" id="2.60.120.1440">
    <property type="match status" value="1"/>
</dbReference>
<dbReference type="OrthoDB" id="9798846at2"/>
<keyword evidence="3" id="KW-0472">Membrane</keyword>
<feature type="domain" description="FecR N-terminal" evidence="2">
    <location>
        <begin position="21"/>
        <end position="62"/>
    </location>
</feature>
<dbReference type="Pfam" id="PF16220">
    <property type="entry name" value="DUF4880"/>
    <property type="match status" value="1"/>
</dbReference>
<feature type="domain" description="FecR protein" evidence="1">
    <location>
        <begin position="121"/>
        <end position="213"/>
    </location>
</feature>
<protein>
    <submittedName>
        <fullName evidence="3">Putative Iron dicitrate transmembrane sensor FecR</fullName>
    </submittedName>
</protein>
<sequence>MQRTDDSDDMVLSEEEARLRKEAVAWVIRLRNSGLSQEDRQAFETWQAQSPKHALIYRTVSRVWDSPELTAAAAVMAGASPSRLASKPAFSLRWPVLTAACLVFVVLLAEHFDISIRWQADYHTGPGERRTVELPDRSIATLNAQTAIAFSYDATVRRIRLLKGEVFLNVQHDAQRPFLVESAGTTVRAVGTAFVVRTDPGGDRIIVLEGTVEVESKAKTGSPVAVTAGSQIQVEPHHLGRPQAIDVTTASSWLRGRLVVQNVPFLQVLEELQRYHGGRILLLNRQVGDIKVTGTYNVDDPVGALALLLQTVPLSTISLADRLVIVF</sequence>
<dbReference type="Pfam" id="PF04773">
    <property type="entry name" value="FecR"/>
    <property type="match status" value="1"/>
</dbReference>
<reference evidence="3 4" key="1">
    <citation type="submission" date="2015-10" db="EMBL/GenBank/DDBJ databases">
        <authorList>
            <person name="Gilbert D.G."/>
        </authorList>
    </citation>
    <scope>NUCLEOTIDE SEQUENCE [LARGE SCALE GENOMIC DNA]</scope>
    <source>
        <strain evidence="3">COMA1</strain>
    </source>
</reference>
<evidence type="ECO:0000313" key="3">
    <source>
        <dbReference type="EMBL" id="CUS37018.1"/>
    </source>
</evidence>
<evidence type="ECO:0000259" key="2">
    <source>
        <dbReference type="Pfam" id="PF16220"/>
    </source>
</evidence>
<dbReference type="AlphaFoldDB" id="A0A0S4LJU9"/>
<dbReference type="PIRSF" id="PIRSF018266">
    <property type="entry name" value="FecR"/>
    <property type="match status" value="1"/>
</dbReference>
<dbReference type="InterPro" id="IPR012373">
    <property type="entry name" value="Ferrdict_sens_TM"/>
</dbReference>
<dbReference type="STRING" id="1742972.COMA1_30368"/>
<evidence type="ECO:0000259" key="1">
    <source>
        <dbReference type="Pfam" id="PF04773"/>
    </source>
</evidence>